<name>A0A512L7M5_9PROT</name>
<evidence type="ECO:0000313" key="1">
    <source>
        <dbReference type="EMBL" id="GEP30467.1"/>
    </source>
</evidence>
<dbReference type="InterPro" id="IPR014519">
    <property type="entry name" value="UCP024492"/>
</dbReference>
<dbReference type="EMBL" id="BKAD01000014">
    <property type="protein sequence ID" value="GEP30467.1"/>
    <property type="molecule type" value="Genomic_DNA"/>
</dbReference>
<gene>
    <name evidence="1" type="ORF">TPL01_16050</name>
</gene>
<keyword evidence="2" id="KW-1185">Reference proteome</keyword>
<proteinExistence type="predicted"/>
<dbReference type="PANTHER" id="PTHR39337:SF1">
    <property type="entry name" value="BLR5642 PROTEIN"/>
    <property type="match status" value="1"/>
</dbReference>
<dbReference type="InterPro" id="IPR007438">
    <property type="entry name" value="DUF488"/>
</dbReference>
<accession>A0A512L7M5</accession>
<organism evidence="1 2">
    <name type="scientific">Sulfuriferula plumbiphila</name>
    <dbReference type="NCBI Taxonomy" id="171865"/>
    <lineage>
        <taxon>Bacteria</taxon>
        <taxon>Pseudomonadati</taxon>
        <taxon>Pseudomonadota</taxon>
        <taxon>Betaproteobacteria</taxon>
        <taxon>Nitrosomonadales</taxon>
        <taxon>Sulfuricellaceae</taxon>
        <taxon>Sulfuriferula</taxon>
    </lineage>
</organism>
<evidence type="ECO:0008006" key="3">
    <source>
        <dbReference type="Google" id="ProtNLM"/>
    </source>
</evidence>
<comment type="caution">
    <text evidence="1">The sequence shown here is derived from an EMBL/GenBank/DDBJ whole genome shotgun (WGS) entry which is preliminary data.</text>
</comment>
<dbReference type="Pfam" id="PF04343">
    <property type="entry name" value="DUF488"/>
    <property type="match status" value="1"/>
</dbReference>
<dbReference type="Proteomes" id="UP000321337">
    <property type="component" value="Unassembled WGS sequence"/>
</dbReference>
<dbReference type="PANTHER" id="PTHR39337">
    <property type="entry name" value="BLR5642 PROTEIN"/>
    <property type="match status" value="1"/>
</dbReference>
<dbReference type="PIRSF" id="PIRSF024492">
    <property type="entry name" value="UCP024492"/>
    <property type="match status" value="1"/>
</dbReference>
<reference evidence="1 2" key="1">
    <citation type="submission" date="2019-07" db="EMBL/GenBank/DDBJ databases">
        <title>Whole genome shotgun sequence of Thiobacillus plumbophilus NBRC 107929.</title>
        <authorList>
            <person name="Hosoyama A."/>
            <person name="Uohara A."/>
            <person name="Ohji S."/>
            <person name="Ichikawa N."/>
        </authorList>
    </citation>
    <scope>NUCLEOTIDE SEQUENCE [LARGE SCALE GENOMIC DNA]</scope>
    <source>
        <strain evidence="1 2">NBRC 107929</strain>
    </source>
</reference>
<protein>
    <recommendedName>
        <fullName evidence="3">DNA repair protein</fullName>
    </recommendedName>
</protein>
<dbReference type="OrthoDB" id="9789109at2"/>
<sequence>MTNQDTRSVVLTVGHSTRSLEAFIALLKAHSVTSLLDVRTVPRSRHNPQFNRETLPDALLTAGIGYTHVAGLGGFRHTDSTSPNKGWRNASFRGYADYMQTPEFAKNLTSLIELASKQRIALMCAEAVPWRCHRSLIADALVVHGIRAEEIINEARRQVHTLTPFAKVTGTTITYPPQEAPLLNPSSGE</sequence>
<evidence type="ECO:0000313" key="2">
    <source>
        <dbReference type="Proteomes" id="UP000321337"/>
    </source>
</evidence>
<dbReference type="AlphaFoldDB" id="A0A512L7M5"/>
<dbReference type="RefSeq" id="WP_147072556.1">
    <property type="nucleotide sequence ID" value="NZ_AP021884.1"/>
</dbReference>